<reference evidence="2" key="1">
    <citation type="submission" date="2021-04" db="EMBL/GenBank/DDBJ databases">
        <authorList>
            <person name="Tunstrom K."/>
        </authorList>
    </citation>
    <scope>NUCLEOTIDE SEQUENCE</scope>
</reference>
<accession>A0A8S3X7D5</accession>
<protein>
    <submittedName>
        <fullName evidence="2">(apollo) hypothetical protein</fullName>
    </submittedName>
</protein>
<evidence type="ECO:0000256" key="1">
    <source>
        <dbReference type="SAM" id="MobiDB-lite"/>
    </source>
</evidence>
<gene>
    <name evidence="2" type="ORF">PAPOLLO_LOCUS14842</name>
</gene>
<dbReference type="AlphaFoldDB" id="A0A8S3X7D5"/>
<comment type="caution">
    <text evidence="2">The sequence shown here is derived from an EMBL/GenBank/DDBJ whole genome shotgun (WGS) entry which is preliminary data.</text>
</comment>
<sequence length="85" mass="9941">MKRKKKNISSKITSAVPKNYSYVYKYYISRYTTRIELKVLLFAILLFRVGDIISITRRIGEPETKYSRCDESGQNCEKTSMSSSR</sequence>
<dbReference type="EMBL" id="CAJQZP010000987">
    <property type="protein sequence ID" value="CAG5007012.1"/>
    <property type="molecule type" value="Genomic_DNA"/>
</dbReference>
<evidence type="ECO:0000313" key="2">
    <source>
        <dbReference type="EMBL" id="CAG5007012.1"/>
    </source>
</evidence>
<evidence type="ECO:0000313" key="3">
    <source>
        <dbReference type="Proteomes" id="UP000691718"/>
    </source>
</evidence>
<proteinExistence type="predicted"/>
<dbReference type="Proteomes" id="UP000691718">
    <property type="component" value="Unassembled WGS sequence"/>
</dbReference>
<feature type="region of interest" description="Disordered" evidence="1">
    <location>
        <begin position="64"/>
        <end position="85"/>
    </location>
</feature>
<keyword evidence="3" id="KW-1185">Reference proteome</keyword>
<organism evidence="2 3">
    <name type="scientific">Parnassius apollo</name>
    <name type="common">Apollo butterfly</name>
    <name type="synonym">Papilio apollo</name>
    <dbReference type="NCBI Taxonomy" id="110799"/>
    <lineage>
        <taxon>Eukaryota</taxon>
        <taxon>Metazoa</taxon>
        <taxon>Ecdysozoa</taxon>
        <taxon>Arthropoda</taxon>
        <taxon>Hexapoda</taxon>
        <taxon>Insecta</taxon>
        <taxon>Pterygota</taxon>
        <taxon>Neoptera</taxon>
        <taxon>Endopterygota</taxon>
        <taxon>Lepidoptera</taxon>
        <taxon>Glossata</taxon>
        <taxon>Ditrysia</taxon>
        <taxon>Papilionoidea</taxon>
        <taxon>Papilionidae</taxon>
        <taxon>Parnassiinae</taxon>
        <taxon>Parnassini</taxon>
        <taxon>Parnassius</taxon>
        <taxon>Parnassius</taxon>
    </lineage>
</organism>
<feature type="compositionally biased region" description="Polar residues" evidence="1">
    <location>
        <begin position="72"/>
        <end position="85"/>
    </location>
</feature>
<name>A0A8S3X7D5_PARAO</name>